<gene>
    <name evidence="1" type="ORF">PaecuDRAFT_2991</name>
</gene>
<sequence>MLVIPLESDIQSREYAFVEAKERLEQQDFTLGGNWDYEKGSFDRSLDEANKVWLRLPFEVLSGAIDNLDSDNDATIRLGTPYVLKHVYNEGNDEEASVRIAGSLIDQFQSPVDPDAKIEAKWIDKAKQVLSGAEQGLLLH</sequence>
<reference evidence="1 2" key="1">
    <citation type="submission" date="2010-07" db="EMBL/GenBank/DDBJ databases">
        <title>The draft genome of Paenibacillus curdlanolyticus YK9.</title>
        <authorList>
            <consortium name="US DOE Joint Genome Institute (JGI-PGF)"/>
            <person name="Lucas S."/>
            <person name="Copeland A."/>
            <person name="Lapidus A."/>
            <person name="Cheng J.-F."/>
            <person name="Bruce D."/>
            <person name="Goodwin L."/>
            <person name="Pitluck S."/>
            <person name="Land M.L."/>
            <person name="Hauser L."/>
            <person name="Chang Y.-J."/>
            <person name="Jeffries C."/>
            <person name="Anderson I.J."/>
            <person name="Johnson E."/>
            <person name="Loganathan U."/>
            <person name="Mulhopadhyay B."/>
            <person name="Kyrpides N."/>
            <person name="Woyke T.J."/>
        </authorList>
    </citation>
    <scope>NUCLEOTIDE SEQUENCE [LARGE SCALE GENOMIC DNA]</scope>
    <source>
        <strain evidence="1 2">YK9</strain>
    </source>
</reference>
<dbReference type="InterPro" id="IPR014967">
    <property type="entry name" value="Uncharacterised_YugN-like"/>
</dbReference>
<dbReference type="InterPro" id="IPR036491">
    <property type="entry name" value="YugN-like_sf"/>
</dbReference>
<accession>E0IBF2</accession>
<dbReference type="RefSeq" id="WP_006038979.1">
    <property type="nucleotide sequence ID" value="NZ_AEDD01000008.1"/>
</dbReference>
<proteinExistence type="predicted"/>
<protein>
    <recommendedName>
        <fullName evidence="3">YugN-like family protein</fullName>
    </recommendedName>
</protein>
<name>E0IBF2_9BACL</name>
<evidence type="ECO:0000313" key="2">
    <source>
        <dbReference type="Proteomes" id="UP000005387"/>
    </source>
</evidence>
<dbReference type="SUPFAM" id="SSF160755">
    <property type="entry name" value="YugN-like"/>
    <property type="match status" value="1"/>
</dbReference>
<evidence type="ECO:0000313" key="1">
    <source>
        <dbReference type="EMBL" id="EFM10032.1"/>
    </source>
</evidence>
<evidence type="ECO:0008006" key="3">
    <source>
        <dbReference type="Google" id="ProtNLM"/>
    </source>
</evidence>
<dbReference type="OrthoDB" id="2988890at2"/>
<organism evidence="1 2">
    <name type="scientific">Paenibacillus curdlanolyticus YK9</name>
    <dbReference type="NCBI Taxonomy" id="717606"/>
    <lineage>
        <taxon>Bacteria</taxon>
        <taxon>Bacillati</taxon>
        <taxon>Bacillota</taxon>
        <taxon>Bacilli</taxon>
        <taxon>Bacillales</taxon>
        <taxon>Paenibacillaceae</taxon>
        <taxon>Paenibacillus</taxon>
    </lineage>
</organism>
<dbReference type="EMBL" id="AEDD01000008">
    <property type="protein sequence ID" value="EFM10032.1"/>
    <property type="molecule type" value="Genomic_DNA"/>
</dbReference>
<dbReference type="AlphaFoldDB" id="E0IBF2"/>
<keyword evidence="2" id="KW-1185">Reference proteome</keyword>
<dbReference type="eggNOG" id="ENOG5032SR3">
    <property type="taxonomic scope" value="Bacteria"/>
</dbReference>
<dbReference type="Proteomes" id="UP000005387">
    <property type="component" value="Unassembled WGS sequence"/>
</dbReference>
<dbReference type="Gene3D" id="3.30.310.100">
    <property type="entry name" value="YugN-like"/>
    <property type="match status" value="1"/>
</dbReference>
<dbReference type="Pfam" id="PF08868">
    <property type="entry name" value="YugN"/>
    <property type="match status" value="1"/>
</dbReference>
<dbReference type="STRING" id="717606.PaecuDRAFT_2991"/>